<dbReference type="PANTHER" id="PTHR34599:SF1">
    <property type="entry name" value="PHOSPHATIDIC ACID PHOSPHATASE TYPE 2_HALOPEROXIDASE DOMAIN-CONTAINING PROTEIN"/>
    <property type="match status" value="1"/>
</dbReference>
<evidence type="ECO:0000259" key="2">
    <source>
        <dbReference type="Pfam" id="PF01569"/>
    </source>
</evidence>
<dbReference type="HOGENOM" id="CLU_020920_2_1_0"/>
<evidence type="ECO:0000313" key="3">
    <source>
        <dbReference type="EMBL" id="AHG88570.1"/>
    </source>
</evidence>
<feature type="domain" description="Phosphatidic acid phosphatase type 2/haloperoxidase" evidence="2">
    <location>
        <begin position="287"/>
        <end position="379"/>
    </location>
</feature>
<dbReference type="OrthoDB" id="103227at2"/>
<dbReference type="EMBL" id="CP007128">
    <property type="protein sequence ID" value="AHG88570.1"/>
    <property type="molecule type" value="Genomic_DNA"/>
</dbReference>
<dbReference type="Proteomes" id="UP000019151">
    <property type="component" value="Chromosome"/>
</dbReference>
<dbReference type="PROSITE" id="PS51257">
    <property type="entry name" value="PROKAR_LIPOPROTEIN"/>
    <property type="match status" value="1"/>
</dbReference>
<dbReference type="InParanoid" id="W0RE17"/>
<proteinExistence type="predicted"/>
<gene>
    <name evidence="3" type="ORF">J421_1033</name>
</gene>
<dbReference type="InterPro" id="IPR036938">
    <property type="entry name" value="PAP2/HPO_sf"/>
</dbReference>
<keyword evidence="1" id="KW-0732">Signal</keyword>
<name>W0RE17_9BACT</name>
<dbReference type="Gene3D" id="1.10.606.20">
    <property type="match status" value="1"/>
</dbReference>
<dbReference type="STRING" id="861299.J421_1033"/>
<organism evidence="3 4">
    <name type="scientific">Gemmatirosa kalamazoonensis</name>
    <dbReference type="NCBI Taxonomy" id="861299"/>
    <lineage>
        <taxon>Bacteria</taxon>
        <taxon>Pseudomonadati</taxon>
        <taxon>Gemmatimonadota</taxon>
        <taxon>Gemmatimonadia</taxon>
        <taxon>Gemmatimonadales</taxon>
        <taxon>Gemmatimonadaceae</taxon>
        <taxon>Gemmatirosa</taxon>
    </lineage>
</organism>
<dbReference type="InterPro" id="IPR052559">
    <property type="entry name" value="V-haloperoxidase"/>
</dbReference>
<sequence>MRTTVKDSARMPLLLPFLALALTACGDPTSTPTPDPELSAAAGPSLSWNATARDLITSRAVASPTTQIRILTYLSVAQYNAIVAAEDAKQGSGPAASAAAAAAGASLVVLKSFFPLDSALLDEKLRAQKASTPWPEGTRDLSAGEAIGRATGAAVLAEAATDKTDLTTRPANPGGPGTWTGVNSLRGFIGARTFALTSGDEFRPAAPPAFGSATFNAALAEIRALSDSLTPAQLTIAQDWAPRTGAYMNGVAAGMIVDDHRSDRDAARILALANMAAFDVANACFDAKLAYYFIRPSQADSLIKLPIGLPNHPSYPSGHSCFTASYATVLASEFPTQSARLTAMVEEAGLSRMYAGLHYRFDCAAGQALGRQVAENVLRVMGTSRSAIRLR</sequence>
<protein>
    <submittedName>
        <fullName evidence="3">Phosphoesterase PA-phosphatase related protein</fullName>
    </submittedName>
</protein>
<feature type="chain" id="PRO_5004795415" evidence="1">
    <location>
        <begin position="27"/>
        <end position="391"/>
    </location>
</feature>
<accession>W0RE17</accession>
<dbReference type="RefSeq" id="WP_025410102.1">
    <property type="nucleotide sequence ID" value="NZ_CP007128.1"/>
</dbReference>
<dbReference type="AlphaFoldDB" id="W0RE17"/>
<reference evidence="3 4" key="1">
    <citation type="journal article" date="2014" name="Genome Announc.">
        <title>Genome Sequence and Methylome of Soil Bacterium Gemmatirosa kalamazoonensis KBS708T, a Member of the Rarely Cultivated Gemmatimonadetes Phylum.</title>
        <authorList>
            <person name="Debruyn J.M."/>
            <person name="Radosevich M."/>
            <person name="Wommack K.E."/>
            <person name="Polson S.W."/>
            <person name="Hauser L.J."/>
            <person name="Fawaz M.N."/>
            <person name="Korlach J."/>
            <person name="Tsai Y.C."/>
        </authorList>
    </citation>
    <scope>NUCLEOTIDE SEQUENCE [LARGE SCALE GENOMIC DNA]</scope>
    <source>
        <strain evidence="3 4">KBS708</strain>
    </source>
</reference>
<dbReference type="SUPFAM" id="SSF48317">
    <property type="entry name" value="Acid phosphatase/Vanadium-dependent haloperoxidase"/>
    <property type="match status" value="1"/>
</dbReference>
<dbReference type="KEGG" id="gba:J421_1033"/>
<dbReference type="Pfam" id="PF01569">
    <property type="entry name" value="PAP2"/>
    <property type="match status" value="1"/>
</dbReference>
<feature type="signal peptide" evidence="1">
    <location>
        <begin position="1"/>
        <end position="26"/>
    </location>
</feature>
<keyword evidence="4" id="KW-1185">Reference proteome</keyword>
<dbReference type="CDD" id="cd03398">
    <property type="entry name" value="PAP2_haloperoxidase"/>
    <property type="match status" value="1"/>
</dbReference>
<evidence type="ECO:0000313" key="4">
    <source>
        <dbReference type="Proteomes" id="UP000019151"/>
    </source>
</evidence>
<evidence type="ECO:0000256" key="1">
    <source>
        <dbReference type="SAM" id="SignalP"/>
    </source>
</evidence>
<dbReference type="InterPro" id="IPR000326">
    <property type="entry name" value="PAP2/HPO"/>
</dbReference>
<dbReference type="PANTHER" id="PTHR34599">
    <property type="entry name" value="PEROXIDASE-RELATED"/>
    <property type="match status" value="1"/>
</dbReference>
<dbReference type="eggNOG" id="COG0671">
    <property type="taxonomic scope" value="Bacteria"/>
</dbReference>